<evidence type="ECO:0000313" key="2">
    <source>
        <dbReference type="Proteomes" id="UP001642484"/>
    </source>
</evidence>
<keyword evidence="2" id="KW-1185">Reference proteome</keyword>
<sequence>MSRQAKEYTIEQPLNDVCGGCAVRANDPFVKERVGIWQHGPRFKVYMTGNLRQLMNSFERHYNVPPMPFIPTQWQNWLDRHQCYQTLCVRCALERGFDPPEAGIGPERCGERRRSGGFFWRAGRDASVHVAVTDRRVVW</sequence>
<gene>
    <name evidence="1" type="ORF">CCMP2556_LOCUS14789</name>
</gene>
<proteinExistence type="predicted"/>
<organism evidence="1 2">
    <name type="scientific">Durusdinium trenchii</name>
    <dbReference type="NCBI Taxonomy" id="1381693"/>
    <lineage>
        <taxon>Eukaryota</taxon>
        <taxon>Sar</taxon>
        <taxon>Alveolata</taxon>
        <taxon>Dinophyceae</taxon>
        <taxon>Suessiales</taxon>
        <taxon>Symbiodiniaceae</taxon>
        <taxon>Durusdinium</taxon>
    </lineage>
</organism>
<dbReference type="Proteomes" id="UP001642484">
    <property type="component" value="Unassembled WGS sequence"/>
</dbReference>
<name>A0ABP0K710_9DINO</name>
<reference evidence="1 2" key="1">
    <citation type="submission" date="2024-02" db="EMBL/GenBank/DDBJ databases">
        <authorList>
            <person name="Chen Y."/>
            <person name="Shah S."/>
            <person name="Dougan E. K."/>
            <person name="Thang M."/>
            <person name="Chan C."/>
        </authorList>
    </citation>
    <scope>NUCLEOTIDE SEQUENCE [LARGE SCALE GENOMIC DNA]</scope>
</reference>
<comment type="caution">
    <text evidence="1">The sequence shown here is derived from an EMBL/GenBank/DDBJ whole genome shotgun (WGS) entry which is preliminary data.</text>
</comment>
<protein>
    <submittedName>
        <fullName evidence="1">Uncharacterized protein</fullName>
    </submittedName>
</protein>
<accession>A0ABP0K710</accession>
<dbReference type="EMBL" id="CAXAMN010007668">
    <property type="protein sequence ID" value="CAK9022337.1"/>
    <property type="molecule type" value="Genomic_DNA"/>
</dbReference>
<evidence type="ECO:0000313" key="1">
    <source>
        <dbReference type="EMBL" id="CAK9022337.1"/>
    </source>
</evidence>